<dbReference type="PIRSF" id="PIRSF021700">
    <property type="entry name" value="3_dmu_93_MTrfase"/>
    <property type="match status" value="1"/>
</dbReference>
<name>A0ABP8ZAE7_9MICO</name>
<dbReference type="Pfam" id="PF06983">
    <property type="entry name" value="3-dmu-9_3-mt"/>
    <property type="match status" value="1"/>
</dbReference>
<protein>
    <submittedName>
        <fullName evidence="2">VOC family protein</fullName>
    </submittedName>
</protein>
<evidence type="ECO:0000313" key="3">
    <source>
        <dbReference type="Proteomes" id="UP001500121"/>
    </source>
</evidence>
<evidence type="ECO:0000259" key="1">
    <source>
        <dbReference type="Pfam" id="PF06983"/>
    </source>
</evidence>
<dbReference type="PANTHER" id="PTHR33990">
    <property type="entry name" value="PROTEIN YJDN-RELATED"/>
    <property type="match status" value="1"/>
</dbReference>
<feature type="domain" description="PhnB-like" evidence="1">
    <location>
        <begin position="6"/>
        <end position="117"/>
    </location>
</feature>
<accession>A0ABP8ZAE7</accession>
<keyword evidence="3" id="KW-1185">Reference proteome</keyword>
<dbReference type="InterPro" id="IPR029068">
    <property type="entry name" value="Glyas_Bleomycin-R_OHBP_Dase"/>
</dbReference>
<dbReference type="EMBL" id="BAABLP010000005">
    <property type="protein sequence ID" value="GAA4751053.1"/>
    <property type="molecule type" value="Genomic_DNA"/>
</dbReference>
<evidence type="ECO:0000313" key="2">
    <source>
        <dbReference type="EMBL" id="GAA4751053.1"/>
    </source>
</evidence>
<dbReference type="SUPFAM" id="SSF54593">
    <property type="entry name" value="Glyoxalase/Bleomycin resistance protein/Dihydroxybiphenyl dioxygenase"/>
    <property type="match status" value="1"/>
</dbReference>
<dbReference type="InterPro" id="IPR009725">
    <property type="entry name" value="3_dmu_93_MTrfase"/>
</dbReference>
<dbReference type="Gene3D" id="3.10.180.10">
    <property type="entry name" value="2,3-Dihydroxybiphenyl 1,2-Dioxygenase, domain 1"/>
    <property type="match status" value="1"/>
</dbReference>
<reference evidence="3" key="1">
    <citation type="journal article" date="2019" name="Int. J. Syst. Evol. Microbiol.">
        <title>The Global Catalogue of Microorganisms (GCM) 10K type strain sequencing project: providing services to taxonomists for standard genome sequencing and annotation.</title>
        <authorList>
            <consortium name="The Broad Institute Genomics Platform"/>
            <consortium name="The Broad Institute Genome Sequencing Center for Infectious Disease"/>
            <person name="Wu L."/>
            <person name="Ma J."/>
        </authorList>
    </citation>
    <scope>NUCLEOTIDE SEQUENCE [LARGE SCALE GENOMIC DNA]</scope>
    <source>
        <strain evidence="3">JCM 19015</strain>
    </source>
</reference>
<gene>
    <name evidence="2" type="ORF">GCM10025783_24410</name>
</gene>
<organism evidence="2 3">
    <name type="scientific">Amnibacterium soli</name>
    <dbReference type="NCBI Taxonomy" id="1282736"/>
    <lineage>
        <taxon>Bacteria</taxon>
        <taxon>Bacillati</taxon>
        <taxon>Actinomycetota</taxon>
        <taxon>Actinomycetes</taxon>
        <taxon>Micrococcales</taxon>
        <taxon>Microbacteriaceae</taxon>
        <taxon>Amnibacterium</taxon>
    </lineage>
</organism>
<sequence length="157" mass="17015">MTVLRFATHLWFDHQAVEAAELYTGLLPDSHVDRVVAAPPGAAPGAPFLVDLTLVGQQYTFLNGGPLFPFDPQVSLHVLCDTQEEVDRCWTALLEGGGRESRCGWLSDRFGLSWQIVPEALGRLMADPDPEVVARVTQAMLAMEKLDVDALEAAAAG</sequence>
<proteinExistence type="predicted"/>
<comment type="caution">
    <text evidence="2">The sequence shown here is derived from an EMBL/GenBank/DDBJ whole genome shotgun (WGS) entry which is preliminary data.</text>
</comment>
<dbReference type="PANTHER" id="PTHR33990:SF2">
    <property type="entry name" value="PHNB-LIKE DOMAIN-CONTAINING PROTEIN"/>
    <property type="match status" value="1"/>
</dbReference>
<dbReference type="InterPro" id="IPR028973">
    <property type="entry name" value="PhnB-like"/>
</dbReference>
<dbReference type="Proteomes" id="UP001500121">
    <property type="component" value="Unassembled WGS sequence"/>
</dbReference>
<dbReference type="CDD" id="cd06588">
    <property type="entry name" value="PhnB_like"/>
    <property type="match status" value="1"/>
</dbReference>
<dbReference type="RefSeq" id="WP_345481521.1">
    <property type="nucleotide sequence ID" value="NZ_BAABLP010000005.1"/>
</dbReference>